<dbReference type="InterPro" id="IPR025576">
    <property type="entry name" value="YwiC"/>
</dbReference>
<evidence type="ECO:0000256" key="1">
    <source>
        <dbReference type="SAM" id="Phobius"/>
    </source>
</evidence>
<evidence type="ECO:0000313" key="3">
    <source>
        <dbReference type="Proteomes" id="UP000242164"/>
    </source>
</evidence>
<gene>
    <name evidence="2" type="ORF">BCB44BAC_02405</name>
</gene>
<feature type="transmembrane region" description="Helical" evidence="1">
    <location>
        <begin position="180"/>
        <end position="202"/>
    </location>
</feature>
<evidence type="ECO:0000313" key="2">
    <source>
        <dbReference type="EMBL" id="SCL94591.1"/>
    </source>
</evidence>
<organism evidence="2 3">
    <name type="scientific">Bacillus cytotoxicus</name>
    <dbReference type="NCBI Taxonomy" id="580165"/>
    <lineage>
        <taxon>Bacteria</taxon>
        <taxon>Bacillati</taxon>
        <taxon>Bacillota</taxon>
        <taxon>Bacilli</taxon>
        <taxon>Bacillales</taxon>
        <taxon>Bacillaceae</taxon>
        <taxon>Bacillus</taxon>
        <taxon>Bacillus cereus group</taxon>
    </lineage>
</organism>
<feature type="transmembrane region" description="Helical" evidence="1">
    <location>
        <begin position="140"/>
        <end position="159"/>
    </location>
</feature>
<dbReference type="Proteomes" id="UP000242164">
    <property type="component" value="Unassembled WGS sequence"/>
</dbReference>
<dbReference type="RefSeq" id="WP_087098883.1">
    <property type="nucleotide sequence ID" value="NZ_CP066179.1"/>
</dbReference>
<feature type="transmembrane region" description="Helical" evidence="1">
    <location>
        <begin position="86"/>
        <end position="104"/>
    </location>
</feature>
<dbReference type="EMBL" id="FMIK01000029">
    <property type="protein sequence ID" value="SCL94591.1"/>
    <property type="molecule type" value="Genomic_DNA"/>
</dbReference>
<keyword evidence="1" id="KW-0812">Transmembrane</keyword>
<dbReference type="AlphaFoldDB" id="A0AAX2CHY9"/>
<accession>A0AAX2CHY9</accession>
<feature type="transmembrane region" description="Helical" evidence="1">
    <location>
        <begin position="214"/>
        <end position="236"/>
    </location>
</feature>
<feature type="transmembrane region" description="Helical" evidence="1">
    <location>
        <begin position="60"/>
        <end position="80"/>
    </location>
</feature>
<evidence type="ECO:0008006" key="4">
    <source>
        <dbReference type="Google" id="ProtNLM"/>
    </source>
</evidence>
<sequence length="240" mass="28045">MKLVIPKQHGAWGMLLIPFLLSILLGNPTIYHIPLFLAWLFIYLATYPFLMYMKQRRKKEFLYAALLYFMIAGIFGIISLLYEWKIVMFIGILIPLFIVNIYFAHQKKERALTNDICAIIIFCIGSLIGYYFSMKTVDTIALWIAAVSFLYFLGSTFYVKTMIREKHNLLYRNLSWGYHIMLPILLCIWSPLFSLLFLPSLIRAILLYGKKISILKVGILEIFNSVYFFIVALLVLPYTM</sequence>
<keyword evidence="1" id="KW-1133">Transmembrane helix</keyword>
<keyword evidence="1" id="KW-0472">Membrane</keyword>
<reference evidence="2 3" key="1">
    <citation type="submission" date="2016-08" db="EMBL/GenBank/DDBJ databases">
        <authorList>
            <person name="Loux V."/>
            <person name="Rue O."/>
        </authorList>
    </citation>
    <scope>NUCLEOTIDE SEQUENCE [LARGE SCALE GENOMIC DNA]</scope>
    <source>
        <strain evidence="2 3">AFSSA_08CEB44bac</strain>
    </source>
</reference>
<feature type="transmembrane region" description="Helical" evidence="1">
    <location>
        <begin position="12"/>
        <end position="30"/>
    </location>
</feature>
<feature type="transmembrane region" description="Helical" evidence="1">
    <location>
        <begin position="116"/>
        <end position="134"/>
    </location>
</feature>
<feature type="transmembrane region" description="Helical" evidence="1">
    <location>
        <begin position="36"/>
        <end position="53"/>
    </location>
</feature>
<dbReference type="Pfam" id="PF14256">
    <property type="entry name" value="YwiC"/>
    <property type="match status" value="1"/>
</dbReference>
<protein>
    <recommendedName>
        <fullName evidence="4">YwiC-like family protein</fullName>
    </recommendedName>
</protein>
<proteinExistence type="predicted"/>
<name>A0AAX2CHY9_9BACI</name>
<comment type="caution">
    <text evidence="2">The sequence shown here is derived from an EMBL/GenBank/DDBJ whole genome shotgun (WGS) entry which is preliminary data.</text>
</comment>